<dbReference type="Proteomes" id="UP000061665">
    <property type="component" value="Unassembled WGS sequence"/>
</dbReference>
<protein>
    <submittedName>
        <fullName evidence="1">Uncharacterized protein</fullName>
    </submittedName>
</protein>
<name>A0AB73G8Y3_9BURK</name>
<comment type="caution">
    <text evidence="1">The sequence shown here is derived from an EMBL/GenBank/DDBJ whole genome shotgun (WGS) entry which is preliminary data.</text>
</comment>
<sequence>MLGVEAADIMALASDMLASRGLRADEDYITAYPLKGENKYVFARTWPAPEMSRPGCVWTHSLVFDYLTVSKIEDADFIRSLFRRPTVGTLSTFGTPLTIDVGACASERIDLPEKSADDAVRRTYGMRWAHGEIVLYSQGVEIDVQTAFAIWSQMPPRLRRTTALCTESSASRLPVKAELTFRFASVPALAFSFEGNDGRRTSDTFRGMRLLAKDLTRDYTTPLRKFLRRYSVDVAEPLDAMVVLAQAFLLLREAQHPDEFFDLAKFFGRAFTNPRDAQLLKQELLLGRFFEGTESADRRANSFLGALRAIDRQEMALTLPDEAQFVHVFQDVAASPSVFAAVVELNGNAEVVGLVESCVRQALDIIPLGVIATLEVSDQCALLFARIRPQLLRESGFWSTHAPIRKLLLELPELDAESASCFMEVFRESLEADELQLLLERVPETVVASVAAFWENDMAPPNVSRLAVQKLGSLGDLLSRTLRGTRWLPRSIWADVGHVLGSHPDANIDPAVWAGFLQTGRVSRLERNESTLAALLFVEAGGCEPSIAKTLVSVSFDLLYVVAWDGHLSLEEQRILGGRLPGGSTYWSWDYCKRLTRACLNALTRTSSWRVDLLEMNVSSMTADAVIREIASRDDSLAELKALSSKLGELPDARRVWEKAVKDALRQKARFRPIWW</sequence>
<dbReference type="Pfam" id="PF20012">
    <property type="entry name" value="GAP1-N1"/>
    <property type="match status" value="1"/>
</dbReference>
<evidence type="ECO:0000313" key="1">
    <source>
        <dbReference type="EMBL" id="KVM41051.1"/>
    </source>
</evidence>
<dbReference type="AlphaFoldDB" id="A0AB73G8Y3"/>
<gene>
    <name evidence="1" type="ORF">WJ53_00370</name>
</gene>
<proteinExistence type="predicted"/>
<dbReference type="EMBL" id="LOZE01000001">
    <property type="protein sequence ID" value="KVM41051.1"/>
    <property type="molecule type" value="Genomic_DNA"/>
</dbReference>
<reference evidence="1 2" key="1">
    <citation type="submission" date="2015-11" db="EMBL/GenBank/DDBJ databases">
        <title>Expanding the genomic diversity of Burkholderia species for the development of highly accurate diagnostics.</title>
        <authorList>
            <person name="Sahl J."/>
            <person name="Keim P."/>
            <person name="Wagner D."/>
        </authorList>
    </citation>
    <scope>NUCLEOTIDE SEQUENCE [LARGE SCALE GENOMIC DNA]</scope>
    <source>
        <strain evidence="1 2">MSMB2058</strain>
    </source>
</reference>
<organism evidence="1 2">
    <name type="scientific">Burkholderia ubonensis</name>
    <dbReference type="NCBI Taxonomy" id="101571"/>
    <lineage>
        <taxon>Bacteria</taxon>
        <taxon>Pseudomonadati</taxon>
        <taxon>Pseudomonadota</taxon>
        <taxon>Betaproteobacteria</taxon>
        <taxon>Burkholderiales</taxon>
        <taxon>Burkholderiaceae</taxon>
        <taxon>Burkholderia</taxon>
        <taxon>Burkholderia cepacia complex</taxon>
    </lineage>
</organism>
<accession>A0AB73G8Y3</accession>
<evidence type="ECO:0000313" key="2">
    <source>
        <dbReference type="Proteomes" id="UP000061665"/>
    </source>
</evidence>